<dbReference type="EMBL" id="BARU01038405">
    <property type="protein sequence ID" value="GAH84321.1"/>
    <property type="molecule type" value="Genomic_DNA"/>
</dbReference>
<organism evidence="1">
    <name type="scientific">marine sediment metagenome</name>
    <dbReference type="NCBI Taxonomy" id="412755"/>
    <lineage>
        <taxon>unclassified sequences</taxon>
        <taxon>metagenomes</taxon>
        <taxon>ecological metagenomes</taxon>
    </lineage>
</organism>
<feature type="non-terminal residue" evidence="1">
    <location>
        <position position="1"/>
    </location>
</feature>
<accession>X1IPD1</accession>
<comment type="caution">
    <text evidence="1">The sequence shown here is derived from an EMBL/GenBank/DDBJ whole genome shotgun (WGS) entry which is preliminary data.</text>
</comment>
<protein>
    <submittedName>
        <fullName evidence="1">Uncharacterized protein</fullName>
    </submittedName>
</protein>
<sequence>VQVDIDDFGVPAGSIFRIMEDHGSIYPQRGEARHTLIGVLEQ</sequence>
<reference evidence="1" key="1">
    <citation type="journal article" date="2014" name="Front. Microbiol.">
        <title>High frequency of phylogenetically diverse reductive dehalogenase-homologous genes in deep subseafloor sedimentary metagenomes.</title>
        <authorList>
            <person name="Kawai M."/>
            <person name="Futagami T."/>
            <person name="Toyoda A."/>
            <person name="Takaki Y."/>
            <person name="Nishi S."/>
            <person name="Hori S."/>
            <person name="Arai W."/>
            <person name="Tsubouchi T."/>
            <person name="Morono Y."/>
            <person name="Uchiyama I."/>
            <person name="Ito T."/>
            <person name="Fujiyama A."/>
            <person name="Inagaki F."/>
            <person name="Takami H."/>
        </authorList>
    </citation>
    <scope>NUCLEOTIDE SEQUENCE</scope>
    <source>
        <strain evidence="1">Expedition CK06-06</strain>
    </source>
</reference>
<name>X1IPD1_9ZZZZ</name>
<gene>
    <name evidence="1" type="ORF">S03H2_59709</name>
</gene>
<dbReference type="AlphaFoldDB" id="X1IPD1"/>
<proteinExistence type="predicted"/>
<evidence type="ECO:0000313" key="1">
    <source>
        <dbReference type="EMBL" id="GAH84321.1"/>
    </source>
</evidence>